<evidence type="ECO:0000256" key="3">
    <source>
        <dbReference type="ARBA" id="ARBA00022478"/>
    </source>
</evidence>
<keyword evidence="5" id="KW-0539">Nucleus</keyword>
<dbReference type="OrthoDB" id="532500at2759"/>
<evidence type="ECO:0000256" key="4">
    <source>
        <dbReference type="ARBA" id="ARBA00023163"/>
    </source>
</evidence>
<name>A0A6C1DZ12_SACPS</name>
<dbReference type="GO" id="GO:0006351">
    <property type="term" value="P:DNA-templated transcription"/>
    <property type="evidence" value="ECO:0007669"/>
    <property type="project" value="InterPro"/>
</dbReference>
<reference evidence="6 7" key="1">
    <citation type="journal article" date="2019" name="BMC Genomics">
        <title>Chromosome level assembly and comparative genome analysis confirm lager-brewing yeasts originated from a single hybridization.</title>
        <authorList>
            <person name="Salazar A.N."/>
            <person name="Gorter de Vries A.R."/>
            <person name="van den Broek M."/>
            <person name="Brouwers N."/>
            <person name="de la Torre Cortes P."/>
            <person name="Kuijpers N.G.A."/>
            <person name="Daran J.G."/>
            <person name="Abeel T."/>
        </authorList>
    </citation>
    <scope>NUCLEOTIDE SEQUENCE [LARGE SCALE GENOMIC DNA]</scope>
    <source>
        <strain evidence="6 7">CBS 1483</strain>
    </source>
</reference>
<gene>
    <name evidence="6" type="primary">RPA49_1</name>
    <name evidence="6" type="ORF">GRS66_004300</name>
</gene>
<evidence type="ECO:0000256" key="2">
    <source>
        <dbReference type="ARBA" id="ARBA00009430"/>
    </source>
</evidence>
<accession>A0A6C1DZ12</accession>
<dbReference type="Proteomes" id="UP000501346">
    <property type="component" value="Chromosome ScXIV"/>
</dbReference>
<protein>
    <submittedName>
        <fullName evidence="6">DNA-directed RNA polymerase I subunit rpa49</fullName>
    </submittedName>
</protein>
<dbReference type="GO" id="GO:0005730">
    <property type="term" value="C:nucleolus"/>
    <property type="evidence" value="ECO:0007669"/>
    <property type="project" value="UniProtKB-SubCell"/>
</dbReference>
<dbReference type="InterPro" id="IPR009668">
    <property type="entry name" value="RNA_pol-assoc_fac_A49-like"/>
</dbReference>
<evidence type="ECO:0000313" key="6">
    <source>
        <dbReference type="EMBL" id="QID81900.1"/>
    </source>
</evidence>
<dbReference type="GO" id="GO:0003677">
    <property type="term" value="F:DNA binding"/>
    <property type="evidence" value="ECO:0007669"/>
    <property type="project" value="InterPro"/>
</dbReference>
<evidence type="ECO:0000313" key="7">
    <source>
        <dbReference type="Proteomes" id="UP000501346"/>
    </source>
</evidence>
<proteinExistence type="inferred from homology"/>
<sequence length="415" mass="46651">MSVKRSVSEIEIESVQDQPSVAVGSFFKGFRAPSDTTFDLYKKKKSEKDEFVLHGENERLEYEGYTDSSSQASNQYVVGLFNPEKKSIQLYKAPVLVSKVVSKSSKNLRGPKIKSKSDTRPSALRNALGEAFGTKKAKKAIADLERNRIDSDKLTDSAIDIVDSVRTASKDLPTRAQLDEITSNDRPTPLANIDATDVEQIYPIESIIPKKELQFIRVSSILKEADKEKKLELFPYQNNSKYVAKKLDSLTQPSQMTKLQLLYYLSLLLGVYENRRVNNKTKLLERLNSPPEILVDGILSRFTVIKPGQFGRSKDRSYFIDPQNEDKILCYILAIIMHLDNFIVEITPLAHELNLKPSKVVSLFRVLGAIVKGATVAQAEAFGIPKSTAASYKIATMKVPFKLPEMTRRGRGPRR</sequence>
<dbReference type="SMR" id="A0A6C1DZ12"/>
<dbReference type="PANTHER" id="PTHR14440">
    <property type="entry name" value="DNA-DIRECTED RNA POLYMERASE I SUBUNIT RPA49"/>
    <property type="match status" value="1"/>
</dbReference>
<organism evidence="6 7">
    <name type="scientific">Saccharomyces pastorianus</name>
    <name type="common">Lager yeast</name>
    <name type="synonym">Saccharomyces cerevisiae x Saccharomyces eubayanus</name>
    <dbReference type="NCBI Taxonomy" id="27292"/>
    <lineage>
        <taxon>Eukaryota</taxon>
        <taxon>Fungi</taxon>
        <taxon>Dikarya</taxon>
        <taxon>Ascomycota</taxon>
        <taxon>Saccharomycotina</taxon>
        <taxon>Saccharomycetes</taxon>
        <taxon>Saccharomycetales</taxon>
        <taxon>Saccharomycetaceae</taxon>
        <taxon>Saccharomyces</taxon>
    </lineage>
</organism>
<dbReference type="EMBL" id="CP048995">
    <property type="protein sequence ID" value="QID81900.1"/>
    <property type="molecule type" value="Genomic_DNA"/>
</dbReference>
<keyword evidence="3 6" id="KW-0240">DNA-directed RNA polymerase</keyword>
<keyword evidence="7" id="KW-1185">Reference proteome</keyword>
<evidence type="ECO:0000256" key="5">
    <source>
        <dbReference type="ARBA" id="ARBA00023242"/>
    </source>
</evidence>
<keyword evidence="4" id="KW-0804">Transcription</keyword>
<comment type="subcellular location">
    <subcellularLocation>
        <location evidence="1">Nucleus</location>
        <location evidence="1">Nucleolus</location>
    </subcellularLocation>
</comment>
<comment type="similarity">
    <text evidence="2">Belongs to the eukaryotic RPA49/POLR1E RNA polymerase subunit family.</text>
</comment>
<dbReference type="AlphaFoldDB" id="A0A6C1DZ12"/>
<evidence type="ECO:0000256" key="1">
    <source>
        <dbReference type="ARBA" id="ARBA00004604"/>
    </source>
</evidence>
<dbReference type="GO" id="GO:0000428">
    <property type="term" value="C:DNA-directed RNA polymerase complex"/>
    <property type="evidence" value="ECO:0007669"/>
    <property type="project" value="UniProtKB-KW"/>
</dbReference>
<dbReference type="Pfam" id="PF06870">
    <property type="entry name" value="RNA_pol_I_A49"/>
    <property type="match status" value="1"/>
</dbReference>